<reference evidence="2 3" key="1">
    <citation type="submission" date="2022-11" db="EMBL/GenBank/DDBJ databases">
        <title>Deinococcus ZS9-10, Low Temperature and Draught-tolerating, UV-resistant Bacteria from Continental Antarctica.</title>
        <authorList>
            <person name="Cheng L."/>
        </authorList>
    </citation>
    <scope>NUCLEOTIDE SEQUENCE [LARGE SCALE GENOMIC DNA]</scope>
    <source>
        <strain evidence="2 3">ZS9-10</strain>
    </source>
</reference>
<accession>A0ABU4DVH4</accession>
<gene>
    <name evidence="2" type="ORF">ORD21_17805</name>
</gene>
<feature type="region of interest" description="Disordered" evidence="1">
    <location>
        <begin position="87"/>
        <end position="106"/>
    </location>
</feature>
<comment type="caution">
    <text evidence="2">The sequence shown here is derived from an EMBL/GenBank/DDBJ whole genome shotgun (WGS) entry which is preliminary data.</text>
</comment>
<evidence type="ECO:0000256" key="1">
    <source>
        <dbReference type="SAM" id="MobiDB-lite"/>
    </source>
</evidence>
<keyword evidence="3" id="KW-1185">Reference proteome</keyword>
<dbReference type="EMBL" id="JAPMIV010000063">
    <property type="protein sequence ID" value="MDV6376450.1"/>
    <property type="molecule type" value="Genomic_DNA"/>
</dbReference>
<organism evidence="2 3">
    <name type="scientific">Deinococcus arenicola</name>
    <dbReference type="NCBI Taxonomy" id="2994950"/>
    <lineage>
        <taxon>Bacteria</taxon>
        <taxon>Thermotogati</taxon>
        <taxon>Deinococcota</taxon>
        <taxon>Deinococci</taxon>
        <taxon>Deinococcales</taxon>
        <taxon>Deinococcaceae</taxon>
        <taxon>Deinococcus</taxon>
    </lineage>
</organism>
<evidence type="ECO:0000313" key="3">
    <source>
        <dbReference type="Proteomes" id="UP001276150"/>
    </source>
</evidence>
<feature type="compositionally biased region" description="Low complexity" evidence="1">
    <location>
        <begin position="88"/>
        <end position="106"/>
    </location>
</feature>
<dbReference type="RefSeq" id="WP_317641807.1">
    <property type="nucleotide sequence ID" value="NZ_JAPMIV010000063.1"/>
</dbReference>
<dbReference type="Proteomes" id="UP001276150">
    <property type="component" value="Unassembled WGS sequence"/>
</dbReference>
<evidence type="ECO:0000313" key="2">
    <source>
        <dbReference type="EMBL" id="MDV6376450.1"/>
    </source>
</evidence>
<proteinExistence type="predicted"/>
<sequence length="186" mass="20209">MKPEDLDAATKARIEAEEKYRAQVRVKLRRDAGAAIPSHSRVQKTPTAQPAPAPSAEDKKGPGCGTWTLYGLGLLLLIGIFQQCSGNSAPSTSSSPPSEPSESTRLSSFGYTCEELVKDNLKAPATAKVSNYYTDQREGRLTGTFASGYTWNSYVDSQNSFGANLRTRFACTTEPGSETVRMRFDQ</sequence>
<feature type="region of interest" description="Disordered" evidence="1">
    <location>
        <begin position="31"/>
        <end position="60"/>
    </location>
</feature>
<protein>
    <submittedName>
        <fullName evidence="2">Uncharacterized protein</fullName>
    </submittedName>
</protein>
<name>A0ABU4DVH4_9DEIO</name>